<dbReference type="InterPro" id="IPR029787">
    <property type="entry name" value="Nucleotide_cyclase"/>
</dbReference>
<dbReference type="RefSeq" id="WP_251776947.1">
    <property type="nucleotide sequence ID" value="NZ_JAMKFE010000002.1"/>
</dbReference>
<dbReference type="PANTHER" id="PTHR45138:SF9">
    <property type="entry name" value="DIGUANYLATE CYCLASE DGCM-RELATED"/>
    <property type="match status" value="1"/>
</dbReference>
<evidence type="ECO:0000259" key="3">
    <source>
        <dbReference type="PROSITE" id="PS50887"/>
    </source>
</evidence>
<dbReference type="PROSITE" id="PS50887">
    <property type="entry name" value="GGDEF"/>
    <property type="match status" value="1"/>
</dbReference>
<dbReference type="SUPFAM" id="SSF55073">
    <property type="entry name" value="Nucleotide cyclase"/>
    <property type="match status" value="1"/>
</dbReference>
<evidence type="ECO:0000256" key="1">
    <source>
        <dbReference type="ARBA" id="ARBA00012528"/>
    </source>
</evidence>
<dbReference type="Proteomes" id="UP001165541">
    <property type="component" value="Unassembled WGS sequence"/>
</dbReference>
<dbReference type="CDD" id="cd01949">
    <property type="entry name" value="GGDEF"/>
    <property type="match status" value="1"/>
</dbReference>
<dbReference type="SMART" id="SM00267">
    <property type="entry name" value="GGDEF"/>
    <property type="match status" value="1"/>
</dbReference>
<keyword evidence="5" id="KW-1185">Reference proteome</keyword>
<dbReference type="Gene3D" id="3.30.70.270">
    <property type="match status" value="1"/>
</dbReference>
<dbReference type="EC" id="2.7.7.65" evidence="1"/>
<dbReference type="NCBIfam" id="TIGR00254">
    <property type="entry name" value="GGDEF"/>
    <property type="match status" value="1"/>
</dbReference>
<feature type="domain" description="GGDEF" evidence="3">
    <location>
        <begin position="84"/>
        <end position="219"/>
    </location>
</feature>
<evidence type="ECO:0000313" key="5">
    <source>
        <dbReference type="Proteomes" id="UP001165541"/>
    </source>
</evidence>
<evidence type="ECO:0000313" key="4">
    <source>
        <dbReference type="EMBL" id="MCM5678817.1"/>
    </source>
</evidence>
<dbReference type="Pfam" id="PF00990">
    <property type="entry name" value="GGDEF"/>
    <property type="match status" value="1"/>
</dbReference>
<dbReference type="PANTHER" id="PTHR45138">
    <property type="entry name" value="REGULATORY COMPONENTS OF SENSORY TRANSDUCTION SYSTEM"/>
    <property type="match status" value="1"/>
</dbReference>
<dbReference type="InterPro" id="IPR043128">
    <property type="entry name" value="Rev_trsase/Diguanyl_cyclase"/>
</dbReference>
<name>A0ABT0YJA8_9BURK</name>
<dbReference type="InterPro" id="IPR000160">
    <property type="entry name" value="GGDEF_dom"/>
</dbReference>
<comment type="caution">
    <text evidence="4">The sequence shown here is derived from an EMBL/GenBank/DDBJ whole genome shotgun (WGS) entry which is preliminary data.</text>
</comment>
<gene>
    <name evidence="4" type="ORF">M8A51_04630</name>
</gene>
<protein>
    <recommendedName>
        <fullName evidence="1">diguanylate cyclase</fullName>
        <ecNumber evidence="1">2.7.7.65</ecNumber>
    </recommendedName>
</protein>
<proteinExistence type="predicted"/>
<evidence type="ECO:0000256" key="2">
    <source>
        <dbReference type="ARBA" id="ARBA00034247"/>
    </source>
</evidence>
<accession>A0ABT0YJA8</accession>
<comment type="catalytic activity">
    <reaction evidence="2">
        <text>2 GTP = 3',3'-c-di-GMP + 2 diphosphate</text>
        <dbReference type="Rhea" id="RHEA:24898"/>
        <dbReference type="ChEBI" id="CHEBI:33019"/>
        <dbReference type="ChEBI" id="CHEBI:37565"/>
        <dbReference type="ChEBI" id="CHEBI:58805"/>
        <dbReference type="EC" id="2.7.7.65"/>
    </reaction>
</comment>
<organism evidence="4 5">
    <name type="scientific">Caldimonas mangrovi</name>
    <dbReference type="NCBI Taxonomy" id="2944811"/>
    <lineage>
        <taxon>Bacteria</taxon>
        <taxon>Pseudomonadati</taxon>
        <taxon>Pseudomonadota</taxon>
        <taxon>Betaproteobacteria</taxon>
        <taxon>Burkholderiales</taxon>
        <taxon>Sphaerotilaceae</taxon>
        <taxon>Caldimonas</taxon>
    </lineage>
</organism>
<dbReference type="InterPro" id="IPR050469">
    <property type="entry name" value="Diguanylate_Cyclase"/>
</dbReference>
<dbReference type="EMBL" id="JAMKFE010000002">
    <property type="protein sequence ID" value="MCM5678817.1"/>
    <property type="molecule type" value="Genomic_DNA"/>
</dbReference>
<reference evidence="4" key="1">
    <citation type="submission" date="2022-05" db="EMBL/GenBank/DDBJ databases">
        <title>Schlegelella sp. nov., isolated from mangrove soil.</title>
        <authorList>
            <person name="Liu Y."/>
            <person name="Ge X."/>
            <person name="Liu W."/>
        </authorList>
    </citation>
    <scope>NUCLEOTIDE SEQUENCE</scope>
    <source>
        <strain evidence="4">S2-27</strain>
    </source>
</reference>
<sequence>MDFRPASSVLNLRELKLELALSLLEQAGYPLPPRAEAASAVLLQSVIDGLCDLSLRDALTGLANRRHFRAVLEREIDRVARTGESALLLILDIDHFKRINDTHGHEAGDQVIQAVGRRLAECVRPMDTVARYGGEEFAIVLPNCQPTFGLVVAERMRAAIQGLPVKLRSGQNAHLTVSVGGAFAPQWVRSSVSLWMERADLQLYCAKSEGRNRVCLEQTPVSSVTAEEKGMLFGVGTASEAEAAADE</sequence>